<protein>
    <submittedName>
        <fullName evidence="1">Uncharacterized protein</fullName>
    </submittedName>
</protein>
<evidence type="ECO:0000313" key="1">
    <source>
        <dbReference type="EMBL" id="EMY78516.1"/>
    </source>
</evidence>
<proteinExistence type="predicted"/>
<evidence type="ECO:0000313" key="2">
    <source>
        <dbReference type="Proteomes" id="UP000012313"/>
    </source>
</evidence>
<dbReference type="AlphaFoldDB" id="N1WE60"/>
<dbReference type="Proteomes" id="UP000012313">
    <property type="component" value="Unassembled WGS sequence"/>
</dbReference>
<keyword evidence="2" id="KW-1185">Reference proteome</keyword>
<comment type="caution">
    <text evidence="1">The sequence shown here is derived from an EMBL/GenBank/DDBJ whole genome shotgun (WGS) entry which is preliminary data.</text>
</comment>
<reference evidence="1" key="1">
    <citation type="submission" date="2013-03" db="EMBL/GenBank/DDBJ databases">
        <authorList>
            <person name="Harkins D.M."/>
            <person name="Durkin A.S."/>
            <person name="Brinkac L.M."/>
            <person name="Haft D.H."/>
            <person name="Selengut J.D."/>
            <person name="Sanka R."/>
            <person name="DePew J."/>
            <person name="Purushe J."/>
            <person name="Hartskeerl R.A."/>
            <person name="Ahmed A."/>
            <person name="van der Linden H."/>
            <person name="Goris M.G.A."/>
            <person name="Vinetz J.M."/>
            <person name="Sutton G.G."/>
            <person name="Nierman W.C."/>
            <person name="Fouts D.E."/>
        </authorList>
    </citation>
    <scope>NUCLEOTIDE SEQUENCE [LARGE SCALE GENOMIC DNA]</scope>
    <source>
        <strain evidence="1">ICFT</strain>
    </source>
</reference>
<name>N1WE60_9LEPT</name>
<dbReference type="EMBL" id="AOHC02000021">
    <property type="protein sequence ID" value="EMY78516.1"/>
    <property type="molecule type" value="Genomic_DNA"/>
</dbReference>
<gene>
    <name evidence="1" type="ORF">LEP1GSC060_3910</name>
</gene>
<organism evidence="1 2">
    <name type="scientific">Leptospira weilii serovar Ranarum str. ICFT</name>
    <dbReference type="NCBI Taxonomy" id="1218598"/>
    <lineage>
        <taxon>Bacteria</taxon>
        <taxon>Pseudomonadati</taxon>
        <taxon>Spirochaetota</taxon>
        <taxon>Spirochaetia</taxon>
        <taxon>Leptospirales</taxon>
        <taxon>Leptospiraceae</taxon>
        <taxon>Leptospira</taxon>
    </lineage>
</organism>
<accession>N1WE60</accession>
<sequence>MVSKNNPILLNHILVSPYLASLGSEIEFYKLTISSGLSDRR</sequence>